<name>A0A919RP62_9ACTN</name>
<dbReference type="AlphaFoldDB" id="A0A919RP62"/>
<dbReference type="PANTHER" id="PTHR12872:SF1">
    <property type="entry name" value="ALPHA-N-ACETYLGLUCOSAMINIDASE"/>
    <property type="match status" value="1"/>
</dbReference>
<evidence type="ECO:0000259" key="1">
    <source>
        <dbReference type="Pfam" id="PF05089"/>
    </source>
</evidence>
<organism evidence="2 3">
    <name type="scientific">Sinosporangium siamense</name>
    <dbReference type="NCBI Taxonomy" id="1367973"/>
    <lineage>
        <taxon>Bacteria</taxon>
        <taxon>Bacillati</taxon>
        <taxon>Actinomycetota</taxon>
        <taxon>Actinomycetes</taxon>
        <taxon>Streptosporangiales</taxon>
        <taxon>Streptosporangiaceae</taxon>
        <taxon>Sinosporangium</taxon>
    </lineage>
</organism>
<keyword evidence="3" id="KW-1185">Reference proteome</keyword>
<dbReference type="Gene3D" id="3.20.20.80">
    <property type="entry name" value="Glycosidases"/>
    <property type="match status" value="1"/>
</dbReference>
<accession>A0A919RP62</accession>
<feature type="domain" description="Alpha-N-acetylglucosaminidase tim-barrel" evidence="1">
    <location>
        <begin position="102"/>
        <end position="418"/>
    </location>
</feature>
<dbReference type="PANTHER" id="PTHR12872">
    <property type="entry name" value="ALPHA-N-ACETYLGLUCOSAMINIDASE"/>
    <property type="match status" value="1"/>
</dbReference>
<reference evidence="2" key="1">
    <citation type="submission" date="2021-01" db="EMBL/GenBank/DDBJ databases">
        <title>Whole genome shotgun sequence of Sinosporangium siamense NBRC 109515.</title>
        <authorList>
            <person name="Komaki H."/>
            <person name="Tamura T."/>
        </authorList>
    </citation>
    <scope>NUCLEOTIDE SEQUENCE</scope>
    <source>
        <strain evidence="2">NBRC 109515</strain>
    </source>
</reference>
<dbReference type="InterPro" id="IPR007781">
    <property type="entry name" value="NAGLU"/>
</dbReference>
<dbReference type="Pfam" id="PF05089">
    <property type="entry name" value="NAGLU"/>
    <property type="match status" value="1"/>
</dbReference>
<dbReference type="InterPro" id="IPR024733">
    <property type="entry name" value="NAGLU_tim-barrel"/>
</dbReference>
<sequence length="624" mass="68951">MPTHDHSFTAAATAISRLSGLPTERIVISPMPAPENHSAFAVDAAEGRLRIRASDNVAAVSAYSAYARRTGLGSVSRFGVRPISGELIEGPPIEMQCEFPIRLAHNITVGGYTTPYFDWDQWQRELDLLAASGINTVQLTLGQEAVWLNTFQRFGYRQEELLDWIAPPSHQPWQWLNNIEYFGEGTSLELIERRVALAGQVLGRMRELGMRAVLPGFSGTVPRGFTERNPGAHTVPQGKWFLDIAGPERPDWLAGDTQHYDTVADVFYAEQTRLFNAGGMWAVDLLHEGGKSGGVPLAEAARGVEAAMRRADPNYTWVVQAWVGNPRRELLEAVDREHLLVLDLTGESWEGLDAFDGAPWVYGILPNYGGRTSLYGDLAAIAATPVKLGDAGTRRLKGLTNMAEGVGNHPVVWDLFHEPHILTCWHGVRIRPNALKPHIVRQRILHHVNPMQEFAGIPCGPDRPPDPLRDPRELAALPTAQEEIELRLLVGDVVLLQGLKAVCREAELGEEAVELRIVKGAKHPPHLAVLTLGAELVGRAQQHLGCDLQGDLAWQNVDEVGEGLVVDRRPLNHDLAILRQIDSRTAIASRLVILAEDFELHGVLQPEREHYPTLIPKPLTGQYR</sequence>
<evidence type="ECO:0000313" key="3">
    <source>
        <dbReference type="Proteomes" id="UP000606172"/>
    </source>
</evidence>
<gene>
    <name evidence="2" type="ORF">Ssi02_67010</name>
</gene>
<comment type="caution">
    <text evidence="2">The sequence shown here is derived from an EMBL/GenBank/DDBJ whole genome shotgun (WGS) entry which is preliminary data.</text>
</comment>
<protein>
    <recommendedName>
        <fullName evidence="1">Alpha-N-acetylglucosaminidase tim-barrel domain-containing protein</fullName>
    </recommendedName>
</protein>
<proteinExistence type="predicted"/>
<dbReference type="Proteomes" id="UP000606172">
    <property type="component" value="Unassembled WGS sequence"/>
</dbReference>
<dbReference type="EMBL" id="BOOW01000045">
    <property type="protein sequence ID" value="GII96470.1"/>
    <property type="molecule type" value="Genomic_DNA"/>
</dbReference>
<evidence type="ECO:0000313" key="2">
    <source>
        <dbReference type="EMBL" id="GII96470.1"/>
    </source>
</evidence>